<dbReference type="Pfam" id="PF09346">
    <property type="entry name" value="SMI1_KNR4"/>
    <property type="match status" value="1"/>
</dbReference>
<protein>
    <recommendedName>
        <fullName evidence="3">Knr4/Smi1-like domain-containing protein</fullName>
    </recommendedName>
</protein>
<accession>A0A917DZR7</accession>
<reference evidence="4" key="1">
    <citation type="journal article" date="2014" name="Int. J. Syst. Evol. Microbiol.">
        <title>Complete genome sequence of Corynebacterium casei LMG S-19264T (=DSM 44701T), isolated from a smear-ripened cheese.</title>
        <authorList>
            <consortium name="US DOE Joint Genome Institute (JGI-PGF)"/>
            <person name="Walter F."/>
            <person name="Albersmeier A."/>
            <person name="Kalinowski J."/>
            <person name="Ruckert C."/>
        </authorList>
    </citation>
    <scope>NUCLEOTIDE SEQUENCE</scope>
    <source>
        <strain evidence="4">CGMCC 1.15178</strain>
    </source>
</reference>
<keyword evidence="5" id="KW-1185">Reference proteome</keyword>
<name>A0A917DZR7_9BACL</name>
<dbReference type="InterPro" id="IPR051873">
    <property type="entry name" value="KNR4/SMI1_regulator"/>
</dbReference>
<dbReference type="SUPFAM" id="SSF52058">
    <property type="entry name" value="L domain-like"/>
    <property type="match status" value="1"/>
</dbReference>
<dbReference type="SUPFAM" id="SSF160631">
    <property type="entry name" value="SMI1/KNR4-like"/>
    <property type="match status" value="1"/>
</dbReference>
<dbReference type="InterPro" id="IPR018958">
    <property type="entry name" value="Knr4/Smi1-like_dom"/>
</dbReference>
<organism evidence="4 5">
    <name type="scientific">Paenibacillus nasutitermitis</name>
    <dbReference type="NCBI Taxonomy" id="1652958"/>
    <lineage>
        <taxon>Bacteria</taxon>
        <taxon>Bacillati</taxon>
        <taxon>Bacillota</taxon>
        <taxon>Bacilli</taxon>
        <taxon>Bacillales</taxon>
        <taxon>Paenibacillaceae</taxon>
        <taxon>Paenibacillus</taxon>
    </lineage>
</organism>
<evidence type="ECO:0000313" key="4">
    <source>
        <dbReference type="EMBL" id="GGD86277.1"/>
    </source>
</evidence>
<dbReference type="Proteomes" id="UP000612456">
    <property type="component" value="Unassembled WGS sequence"/>
</dbReference>
<feature type="domain" description="Knr4/Smi1-like" evidence="3">
    <location>
        <begin position="27"/>
        <end position="167"/>
    </location>
</feature>
<dbReference type="InterPro" id="IPR001611">
    <property type="entry name" value="Leu-rich_rpt"/>
</dbReference>
<dbReference type="SMART" id="SM00860">
    <property type="entry name" value="SMI1_KNR4"/>
    <property type="match status" value="1"/>
</dbReference>
<evidence type="ECO:0000259" key="3">
    <source>
        <dbReference type="SMART" id="SM00860"/>
    </source>
</evidence>
<dbReference type="InterPro" id="IPR037883">
    <property type="entry name" value="Knr4/Smi1-like_sf"/>
</dbReference>
<dbReference type="PROSITE" id="PS51450">
    <property type="entry name" value="LRR"/>
    <property type="match status" value="2"/>
</dbReference>
<dbReference type="RefSeq" id="WP_188996361.1">
    <property type="nucleotide sequence ID" value="NZ_BMHP01000004.1"/>
</dbReference>
<keyword evidence="1" id="KW-0433">Leucine-rich repeat</keyword>
<sequence>MLKTYLNEIKTLLQDAFPEILSALNPGASEERLDEIEARLGTVFPEDLRNLYRLHDGERADGPGLFFGLRFLTLDELISERGVWAGLEEDYGEEGEHYSVPAGWIKEQYINRGWLPISEDGGGNHLGVDTDPGDLGISGQIINFGRDEEVKYVVARRLSDLLQFIRDKVREEAYSIHRDDEYVHWTYDREGEVHFLDALRSMELPVLEPVAQNPENGHEFAALDEQWEKLLTKRGSTADALRKAKQLLFMRSGLTGVEPLRHCLEVRELVLSMNEIRDIEPLTGCKQLKVLYLGGNPIQDLKPLQSLPELQKLILTRTEVRDLSPLCVLPKLKELNVEHTQPDSLTPLQSIKSLRSLSVSSPDSGQIREIAALRSLTHLSISGFEVLRQQDMEPLGNLAKLLSLELENETLDNLDFLRSCGKLSLLKLKAVSVEDIHALAELTGLKELTLEMSPQIGRLESIADSPSLSRFTGSYQQFNILKDLAHRHVDFSSMIGEMTEEESGVWRQFLKDRRA</sequence>
<dbReference type="PANTHER" id="PTHR47432">
    <property type="entry name" value="CELL WALL ASSEMBLY REGULATOR SMI1"/>
    <property type="match status" value="1"/>
</dbReference>
<dbReference type="Gene3D" id="3.40.1580.10">
    <property type="entry name" value="SMI1/KNR4-like"/>
    <property type="match status" value="1"/>
</dbReference>
<gene>
    <name evidence="4" type="ORF">GCM10010911_50890</name>
</gene>
<dbReference type="InterPro" id="IPR032675">
    <property type="entry name" value="LRR_dom_sf"/>
</dbReference>
<evidence type="ECO:0000313" key="5">
    <source>
        <dbReference type="Proteomes" id="UP000612456"/>
    </source>
</evidence>
<dbReference type="AlphaFoldDB" id="A0A917DZR7"/>
<dbReference type="EMBL" id="BMHP01000004">
    <property type="protein sequence ID" value="GGD86277.1"/>
    <property type="molecule type" value="Genomic_DNA"/>
</dbReference>
<comment type="caution">
    <text evidence="4">The sequence shown here is derived from an EMBL/GenBank/DDBJ whole genome shotgun (WGS) entry which is preliminary data.</text>
</comment>
<dbReference type="Gene3D" id="3.80.10.10">
    <property type="entry name" value="Ribonuclease Inhibitor"/>
    <property type="match status" value="1"/>
</dbReference>
<proteinExistence type="predicted"/>
<keyword evidence="2" id="KW-0677">Repeat</keyword>
<reference evidence="4" key="2">
    <citation type="submission" date="2020-09" db="EMBL/GenBank/DDBJ databases">
        <authorList>
            <person name="Sun Q."/>
            <person name="Zhou Y."/>
        </authorList>
    </citation>
    <scope>NUCLEOTIDE SEQUENCE</scope>
    <source>
        <strain evidence="4">CGMCC 1.15178</strain>
    </source>
</reference>
<dbReference type="Pfam" id="PF12799">
    <property type="entry name" value="LRR_4"/>
    <property type="match status" value="1"/>
</dbReference>
<evidence type="ECO:0000256" key="2">
    <source>
        <dbReference type="ARBA" id="ARBA00022737"/>
    </source>
</evidence>
<evidence type="ECO:0000256" key="1">
    <source>
        <dbReference type="ARBA" id="ARBA00022614"/>
    </source>
</evidence>
<dbReference type="InterPro" id="IPR025875">
    <property type="entry name" value="Leu-rich_rpt_4"/>
</dbReference>
<dbReference type="PANTHER" id="PTHR47432:SF1">
    <property type="entry name" value="CELL WALL ASSEMBLY REGULATOR SMI1"/>
    <property type="match status" value="1"/>
</dbReference>